<dbReference type="InterPro" id="IPR036188">
    <property type="entry name" value="FAD/NAD-bd_sf"/>
</dbReference>
<keyword evidence="5" id="KW-0274">FAD</keyword>
<dbReference type="NCBIfam" id="TIGR01988">
    <property type="entry name" value="Ubi-OHases"/>
    <property type="match status" value="1"/>
</dbReference>
<evidence type="ECO:0000256" key="4">
    <source>
        <dbReference type="ARBA" id="ARBA00022630"/>
    </source>
</evidence>
<dbReference type="InterPro" id="IPR002938">
    <property type="entry name" value="FAD-bd"/>
</dbReference>
<dbReference type="Gene3D" id="3.50.50.60">
    <property type="entry name" value="FAD/NAD(P)-binding domain"/>
    <property type="match status" value="2"/>
</dbReference>
<dbReference type="GO" id="GO:0110142">
    <property type="term" value="C:ubiquinone biosynthesis complex"/>
    <property type="evidence" value="ECO:0007669"/>
    <property type="project" value="UniProtKB-ARBA"/>
</dbReference>
<dbReference type="UniPathway" id="UPA00232"/>
<dbReference type="GO" id="GO:0016705">
    <property type="term" value="F:oxidoreductase activity, acting on paired donors, with incorporation or reduction of molecular oxygen"/>
    <property type="evidence" value="ECO:0007669"/>
    <property type="project" value="InterPro"/>
</dbReference>
<evidence type="ECO:0000256" key="9">
    <source>
        <dbReference type="SAM" id="MobiDB-lite"/>
    </source>
</evidence>
<comment type="pathway">
    <text evidence="2">Cofactor biosynthesis; ubiquinone biosynthesis.</text>
</comment>
<evidence type="ECO:0000256" key="8">
    <source>
        <dbReference type="ARBA" id="ARBA00065734"/>
    </source>
</evidence>
<reference evidence="11 12" key="1">
    <citation type="submission" date="2018-06" db="EMBL/GenBank/DDBJ databases">
        <title>Comparative analysis of microorganisms from saline springs in Andes Mountain Range, Colombia.</title>
        <authorList>
            <person name="Rubin E."/>
        </authorList>
    </citation>
    <scope>NUCLEOTIDE SEQUENCE [LARGE SCALE GENOMIC DNA]</scope>
    <source>
        <strain evidence="11 12">USBA-857</strain>
    </source>
</reference>
<organism evidence="11 12">
    <name type="scientific">Onishia taeanensis</name>
    <dbReference type="NCBI Taxonomy" id="284577"/>
    <lineage>
        <taxon>Bacteria</taxon>
        <taxon>Pseudomonadati</taxon>
        <taxon>Pseudomonadota</taxon>
        <taxon>Gammaproteobacteria</taxon>
        <taxon>Oceanospirillales</taxon>
        <taxon>Halomonadaceae</taxon>
        <taxon>Onishia</taxon>
    </lineage>
</organism>
<dbReference type="PANTHER" id="PTHR43876">
    <property type="entry name" value="UBIQUINONE BIOSYNTHESIS MONOOXYGENASE COQ6, MITOCHONDRIAL"/>
    <property type="match status" value="1"/>
</dbReference>
<dbReference type="InterPro" id="IPR018168">
    <property type="entry name" value="Ubi_Hdrlase_CS"/>
</dbReference>
<gene>
    <name evidence="11" type="ORF">BCL93_109145</name>
</gene>
<dbReference type="InterPro" id="IPR010971">
    <property type="entry name" value="UbiH/COQ6"/>
</dbReference>
<dbReference type="PANTHER" id="PTHR43876:SF7">
    <property type="entry name" value="UBIQUINONE BIOSYNTHESIS MONOOXYGENASE COQ6, MITOCHONDRIAL"/>
    <property type="match status" value="1"/>
</dbReference>
<name>A0A328XTR2_9GAMM</name>
<feature type="domain" description="FAD-binding" evidence="10">
    <location>
        <begin position="26"/>
        <end position="370"/>
    </location>
</feature>
<comment type="cofactor">
    <cofactor evidence="1">
        <name>FAD</name>
        <dbReference type="ChEBI" id="CHEBI:57692"/>
    </cofactor>
</comment>
<dbReference type="GO" id="GO:0004497">
    <property type="term" value="F:monooxygenase activity"/>
    <property type="evidence" value="ECO:0007669"/>
    <property type="project" value="UniProtKB-KW"/>
</dbReference>
<proteinExistence type="inferred from homology"/>
<keyword evidence="4" id="KW-0285">Flavoprotein</keyword>
<keyword evidence="6" id="KW-0560">Oxidoreductase</keyword>
<dbReference type="PROSITE" id="PS01304">
    <property type="entry name" value="UBIH"/>
    <property type="match status" value="1"/>
</dbReference>
<comment type="caution">
    <text evidence="11">The sequence shown here is derived from an EMBL/GenBank/DDBJ whole genome shotgun (WGS) entry which is preliminary data.</text>
</comment>
<dbReference type="Proteomes" id="UP000249700">
    <property type="component" value="Unassembled WGS sequence"/>
</dbReference>
<evidence type="ECO:0000256" key="6">
    <source>
        <dbReference type="ARBA" id="ARBA00023002"/>
    </source>
</evidence>
<evidence type="ECO:0000256" key="1">
    <source>
        <dbReference type="ARBA" id="ARBA00001974"/>
    </source>
</evidence>
<evidence type="ECO:0000313" key="12">
    <source>
        <dbReference type="Proteomes" id="UP000249700"/>
    </source>
</evidence>
<comment type="subunit">
    <text evidence="8">Component of the Ubi complex metabolon, which regroups five ubiquinone biosynthesis proteins (UbiE, UbiF, UbiG, UbiH and UbiI) and two accessory factors (UbiK and the lipid-binding protein UbiJ).</text>
</comment>
<dbReference type="SUPFAM" id="SSF51905">
    <property type="entry name" value="FAD/NAD(P)-binding domain"/>
    <property type="match status" value="1"/>
</dbReference>
<dbReference type="InterPro" id="IPR051205">
    <property type="entry name" value="UbiH/COQ6_monooxygenase"/>
</dbReference>
<dbReference type="GO" id="GO:0006744">
    <property type="term" value="P:ubiquinone biosynthetic process"/>
    <property type="evidence" value="ECO:0007669"/>
    <property type="project" value="UniProtKB-UniPathway"/>
</dbReference>
<dbReference type="AlphaFoldDB" id="A0A328XTR2"/>
<keyword evidence="7" id="KW-0503">Monooxygenase</keyword>
<accession>A0A328XTR2</accession>
<dbReference type="FunFam" id="3.50.50.60:FF:000021">
    <property type="entry name" value="Ubiquinone biosynthesis monooxygenase COQ6"/>
    <property type="match status" value="1"/>
</dbReference>
<dbReference type="EMBL" id="QLSX01000009">
    <property type="protein sequence ID" value="RAR59586.1"/>
    <property type="molecule type" value="Genomic_DNA"/>
</dbReference>
<evidence type="ECO:0000259" key="10">
    <source>
        <dbReference type="Pfam" id="PF01494"/>
    </source>
</evidence>
<comment type="similarity">
    <text evidence="3">Belongs to the UbiH/COQ6 family.</text>
</comment>
<dbReference type="Pfam" id="PF01494">
    <property type="entry name" value="FAD_binding_3"/>
    <property type="match status" value="1"/>
</dbReference>
<evidence type="ECO:0000313" key="11">
    <source>
        <dbReference type="EMBL" id="RAR59586.1"/>
    </source>
</evidence>
<dbReference type="PRINTS" id="PR00420">
    <property type="entry name" value="RNGMNOXGNASE"/>
</dbReference>
<sequence length="431" mass="46170">MQGRQAGAQETRENEMQQQQGTPDEAIIVGAGMVGATLAVLLGQAGVAVRLLDARPASLPDDTAGRGRPGLRVSALTPVSQRLLEGLGVWPAMAERRLSPYTAMQVWDAEGSGEIRFSADQAGVPVLGHIVENDVTQAALEARLASLPNVRCEAEARVVALEETHQGRQPRRELLLEDGRRLSAPLVVAADGARSPLRERAGIETVSRETGHVAVITTVRLGRSHGGVARQAFLATGPLAFLPLRIEGRDDHCSIVWSTSPDEAARLTRLSPDALGEELAAAINHRLGVVTPIDRAVSVALTQRHARDYVQPGLALVGDAAHSIHPLAGQGVNLGLMDVAVLAEELLAARERGVPMGDERILARYARRRRGDNASMLMLMDGFRLLFGARQPALTLARNLGLAGIDRLTPLKRVMMRQAIGERGRLPASCR</sequence>
<protein>
    <submittedName>
        <fullName evidence="11">2-octaprenylphenol hydroxylase</fullName>
    </submittedName>
</protein>
<evidence type="ECO:0000256" key="7">
    <source>
        <dbReference type="ARBA" id="ARBA00023033"/>
    </source>
</evidence>
<evidence type="ECO:0000256" key="2">
    <source>
        <dbReference type="ARBA" id="ARBA00004749"/>
    </source>
</evidence>
<evidence type="ECO:0000256" key="5">
    <source>
        <dbReference type="ARBA" id="ARBA00022827"/>
    </source>
</evidence>
<evidence type="ECO:0000256" key="3">
    <source>
        <dbReference type="ARBA" id="ARBA00005349"/>
    </source>
</evidence>
<dbReference type="GO" id="GO:0071949">
    <property type="term" value="F:FAD binding"/>
    <property type="evidence" value="ECO:0007669"/>
    <property type="project" value="InterPro"/>
</dbReference>
<feature type="region of interest" description="Disordered" evidence="9">
    <location>
        <begin position="1"/>
        <end position="21"/>
    </location>
</feature>